<evidence type="ECO:0000256" key="1">
    <source>
        <dbReference type="SAM" id="Coils"/>
    </source>
</evidence>
<protein>
    <submittedName>
        <fullName evidence="4">Lipopolysaccharide biosynthesis protein</fullName>
    </submittedName>
</protein>
<sequence length="376" mass="43238">TSLFLEHNLKMREEIAQSTAQFLERQAKKFKEDVARLEERLAAFKQQHITELPELMKVNFETERQLRHEIEAIDDQIKAVRERKIYLEGQLATISPNVPLTDRQTGLPTDPVQRLKALKIQAMSLEASLSSKHPDVVKLNKEIEILEGQVKASKDRKVLQEMLELKRSELKQLLSKVTKKHPDVVRLEEEIKSLEEKLAKLPKDERMELAEDEPTNPAYINLKTQIKSAELELEGLRKKRQEFEKKWQEYVKRLEKMPEVERQYNDLMRDYEIATGKYREIMAKLTEAKQGELLEKTQAGERFTVIDSPQIPERPVKPNRPVIALIGFILGLGVGVGMAAIVESMDTTIRVPKDIKKVTGIPVLATIANVKNVKRG</sequence>
<dbReference type="PANTHER" id="PTHR32309:SF13">
    <property type="entry name" value="FERRIC ENTEROBACTIN TRANSPORT PROTEIN FEPE"/>
    <property type="match status" value="1"/>
</dbReference>
<dbReference type="PANTHER" id="PTHR32309">
    <property type="entry name" value="TYROSINE-PROTEIN KINASE"/>
    <property type="match status" value="1"/>
</dbReference>
<feature type="transmembrane region" description="Helical" evidence="2">
    <location>
        <begin position="322"/>
        <end position="342"/>
    </location>
</feature>
<evidence type="ECO:0000256" key="2">
    <source>
        <dbReference type="SAM" id="Phobius"/>
    </source>
</evidence>
<keyword evidence="2" id="KW-1133">Transmembrane helix</keyword>
<keyword evidence="2" id="KW-0812">Transmembrane</keyword>
<dbReference type="EMBL" id="DRND01000093">
    <property type="protein sequence ID" value="HFC46452.1"/>
    <property type="molecule type" value="Genomic_DNA"/>
</dbReference>
<reference evidence="4" key="1">
    <citation type="journal article" date="2020" name="mSystems">
        <title>Genome- and Community-Level Interaction Insights into Carbon Utilization and Element Cycling Functions of Hydrothermarchaeota in Hydrothermal Sediment.</title>
        <authorList>
            <person name="Zhou Z."/>
            <person name="Liu Y."/>
            <person name="Xu W."/>
            <person name="Pan J."/>
            <person name="Luo Z.H."/>
            <person name="Li M."/>
        </authorList>
    </citation>
    <scope>NUCLEOTIDE SEQUENCE [LARGE SCALE GENOMIC DNA]</scope>
    <source>
        <strain evidence="4">HyVt-503</strain>
    </source>
</reference>
<accession>A0A7V2WSE2</accession>
<keyword evidence="2" id="KW-0472">Membrane</keyword>
<feature type="coiled-coil region" evidence="1">
    <location>
        <begin position="136"/>
        <end position="253"/>
    </location>
</feature>
<dbReference type="Gene3D" id="1.10.287.1490">
    <property type="match status" value="1"/>
</dbReference>
<feature type="domain" description="Tyrosine-protein kinase G-rich" evidence="3">
    <location>
        <begin position="261"/>
        <end position="340"/>
    </location>
</feature>
<dbReference type="InterPro" id="IPR032807">
    <property type="entry name" value="GNVR"/>
</dbReference>
<evidence type="ECO:0000313" key="4">
    <source>
        <dbReference type="EMBL" id="HFC46452.1"/>
    </source>
</evidence>
<gene>
    <name evidence="4" type="ORF">ENJ63_01070</name>
</gene>
<dbReference type="GO" id="GO:0004713">
    <property type="term" value="F:protein tyrosine kinase activity"/>
    <property type="evidence" value="ECO:0007669"/>
    <property type="project" value="TreeGrafter"/>
</dbReference>
<comment type="caution">
    <text evidence="4">The sequence shown here is derived from an EMBL/GenBank/DDBJ whole genome shotgun (WGS) entry which is preliminary data.</text>
</comment>
<dbReference type="Pfam" id="PF13807">
    <property type="entry name" value="GNVR"/>
    <property type="match status" value="1"/>
</dbReference>
<dbReference type="AlphaFoldDB" id="A0A7V2WSE2"/>
<organism evidence="4">
    <name type="scientific">Dissulfuribacter thermophilus</name>
    <dbReference type="NCBI Taxonomy" id="1156395"/>
    <lineage>
        <taxon>Bacteria</taxon>
        <taxon>Pseudomonadati</taxon>
        <taxon>Thermodesulfobacteriota</taxon>
        <taxon>Dissulfuribacteria</taxon>
        <taxon>Dissulfuribacterales</taxon>
        <taxon>Dissulfuribacteraceae</taxon>
        <taxon>Dissulfuribacter</taxon>
    </lineage>
</organism>
<proteinExistence type="predicted"/>
<feature type="coiled-coil region" evidence="1">
    <location>
        <begin position="13"/>
        <end position="83"/>
    </location>
</feature>
<name>A0A7V2WSE2_9BACT</name>
<dbReference type="Proteomes" id="UP000885797">
    <property type="component" value="Unassembled WGS sequence"/>
</dbReference>
<feature type="non-terminal residue" evidence="4">
    <location>
        <position position="1"/>
    </location>
</feature>
<keyword evidence="1" id="KW-0175">Coiled coil</keyword>
<dbReference type="InterPro" id="IPR050445">
    <property type="entry name" value="Bact_polysacc_biosynth/exp"/>
</dbReference>
<dbReference type="GO" id="GO:0005886">
    <property type="term" value="C:plasma membrane"/>
    <property type="evidence" value="ECO:0007669"/>
    <property type="project" value="TreeGrafter"/>
</dbReference>
<evidence type="ECO:0000259" key="3">
    <source>
        <dbReference type="Pfam" id="PF13807"/>
    </source>
</evidence>